<keyword evidence="4" id="KW-1185">Reference proteome</keyword>
<evidence type="ECO:0000259" key="2">
    <source>
        <dbReference type="PROSITE" id="PS50076"/>
    </source>
</evidence>
<accession>A0AA88X9R5</accession>
<feature type="domain" description="J" evidence="2">
    <location>
        <begin position="2"/>
        <end position="72"/>
    </location>
</feature>
<dbReference type="InterPro" id="IPR036869">
    <property type="entry name" value="J_dom_sf"/>
</dbReference>
<name>A0AA88X9R5_9ASTE</name>
<dbReference type="SMART" id="SM00271">
    <property type="entry name" value="DnaJ"/>
    <property type="match status" value="1"/>
</dbReference>
<keyword evidence="1" id="KW-0472">Membrane</keyword>
<reference evidence="3" key="1">
    <citation type="submission" date="2022-12" db="EMBL/GenBank/DDBJ databases">
        <title>Draft genome assemblies for two species of Escallonia (Escalloniales).</title>
        <authorList>
            <person name="Chanderbali A."/>
            <person name="Dervinis C."/>
            <person name="Anghel I."/>
            <person name="Soltis D."/>
            <person name="Soltis P."/>
            <person name="Zapata F."/>
        </authorList>
    </citation>
    <scope>NUCLEOTIDE SEQUENCE</scope>
    <source>
        <strain evidence="3">UCBG64.0493</strain>
        <tissue evidence="3">Leaf</tissue>
    </source>
</reference>
<protein>
    <recommendedName>
        <fullName evidence="2">J domain-containing protein</fullName>
    </recommendedName>
</protein>
<dbReference type="Proteomes" id="UP001188597">
    <property type="component" value="Unassembled WGS sequence"/>
</dbReference>
<dbReference type="PRINTS" id="PR00625">
    <property type="entry name" value="JDOMAIN"/>
</dbReference>
<keyword evidence="1" id="KW-0812">Transmembrane</keyword>
<dbReference type="InterPro" id="IPR050817">
    <property type="entry name" value="DjlA_DnaK_co-chaperone"/>
</dbReference>
<dbReference type="PROSITE" id="PS00636">
    <property type="entry name" value="DNAJ_1"/>
    <property type="match status" value="1"/>
</dbReference>
<keyword evidence="1" id="KW-1133">Transmembrane helix</keyword>
<dbReference type="InterPro" id="IPR018253">
    <property type="entry name" value="DnaJ_domain_CS"/>
</dbReference>
<comment type="caution">
    <text evidence="3">The sequence shown here is derived from an EMBL/GenBank/DDBJ whole genome shotgun (WGS) entry which is preliminary data.</text>
</comment>
<dbReference type="InterPro" id="IPR001623">
    <property type="entry name" value="DnaJ_domain"/>
</dbReference>
<dbReference type="Gene3D" id="1.10.287.110">
    <property type="entry name" value="DnaJ domain"/>
    <property type="match status" value="1"/>
</dbReference>
<dbReference type="EMBL" id="JAVXUP010000076">
    <property type="protein sequence ID" value="KAK3039428.1"/>
    <property type="molecule type" value="Genomic_DNA"/>
</dbReference>
<dbReference type="CDD" id="cd06257">
    <property type="entry name" value="DnaJ"/>
    <property type="match status" value="1"/>
</dbReference>
<sequence>MEYYKVLGLGRNATKGEIKEAFRKLALQFHPDKHSGSPKSVRDGATLRFKQASEAYEVLIDDNKRAHYDRSTTGGFRSGGNGYGYGYHHYSQPNSYSKSGHGYGYSKAGNVDGFASKFEIALRFLTTRAFLLNAAFVGILIGGSIIIDTSRDALWKMHNPGVCHLVLLPCLHITLLNCGVV</sequence>
<dbReference type="PROSITE" id="PS50076">
    <property type="entry name" value="DNAJ_2"/>
    <property type="match status" value="1"/>
</dbReference>
<dbReference type="PANTHER" id="PTHR24074">
    <property type="entry name" value="CO-CHAPERONE PROTEIN DJLA"/>
    <property type="match status" value="1"/>
</dbReference>
<proteinExistence type="predicted"/>
<gene>
    <name evidence="3" type="ORF">RJ639_029227</name>
</gene>
<dbReference type="AlphaFoldDB" id="A0AA88X9R5"/>
<feature type="transmembrane region" description="Helical" evidence="1">
    <location>
        <begin position="129"/>
        <end position="147"/>
    </location>
</feature>
<dbReference type="SUPFAM" id="SSF46565">
    <property type="entry name" value="Chaperone J-domain"/>
    <property type="match status" value="1"/>
</dbReference>
<dbReference type="Pfam" id="PF00226">
    <property type="entry name" value="DnaJ"/>
    <property type="match status" value="1"/>
</dbReference>
<organism evidence="3 4">
    <name type="scientific">Escallonia herrerae</name>
    <dbReference type="NCBI Taxonomy" id="1293975"/>
    <lineage>
        <taxon>Eukaryota</taxon>
        <taxon>Viridiplantae</taxon>
        <taxon>Streptophyta</taxon>
        <taxon>Embryophyta</taxon>
        <taxon>Tracheophyta</taxon>
        <taxon>Spermatophyta</taxon>
        <taxon>Magnoliopsida</taxon>
        <taxon>eudicotyledons</taxon>
        <taxon>Gunneridae</taxon>
        <taxon>Pentapetalae</taxon>
        <taxon>asterids</taxon>
        <taxon>campanulids</taxon>
        <taxon>Escalloniales</taxon>
        <taxon>Escalloniaceae</taxon>
        <taxon>Escallonia</taxon>
    </lineage>
</organism>
<evidence type="ECO:0000313" key="3">
    <source>
        <dbReference type="EMBL" id="KAK3039428.1"/>
    </source>
</evidence>
<evidence type="ECO:0000313" key="4">
    <source>
        <dbReference type="Proteomes" id="UP001188597"/>
    </source>
</evidence>
<evidence type="ECO:0000256" key="1">
    <source>
        <dbReference type="SAM" id="Phobius"/>
    </source>
</evidence>